<dbReference type="FunFam" id="4.10.280.10:FF:000111">
    <property type="entry name" value="HLH transcription factor (Hpa3)"/>
    <property type="match status" value="1"/>
</dbReference>
<dbReference type="GO" id="GO:0090575">
    <property type="term" value="C:RNA polymerase II transcription regulator complex"/>
    <property type="evidence" value="ECO:0007669"/>
    <property type="project" value="TreeGrafter"/>
</dbReference>
<reference evidence="5" key="1">
    <citation type="submission" date="2014-02" db="EMBL/GenBank/DDBJ databases">
        <title>The Genome Sequence of Trichophyton rubrum (morphotype fischeri) CBS 288.86.</title>
        <authorList>
            <consortium name="The Broad Institute Genomics Platform"/>
            <person name="Cuomo C.A."/>
            <person name="White T.C."/>
            <person name="Graser Y."/>
            <person name="Martinez-Rossi N."/>
            <person name="Heitman J."/>
            <person name="Young S.K."/>
            <person name="Zeng Q."/>
            <person name="Gargeya S."/>
            <person name="Abouelleil A."/>
            <person name="Alvarado L."/>
            <person name="Chapman S.B."/>
            <person name="Gainer-Dewar J."/>
            <person name="Goldberg J."/>
            <person name="Griggs A."/>
            <person name="Gujja S."/>
            <person name="Hansen M."/>
            <person name="Howarth C."/>
            <person name="Imamovic A."/>
            <person name="Larimer J."/>
            <person name="Martinez D."/>
            <person name="Murphy C."/>
            <person name="Pearson M.D."/>
            <person name="Persinoti G."/>
            <person name="Poon T."/>
            <person name="Priest M."/>
            <person name="Roberts A.D."/>
            <person name="Saif S."/>
            <person name="Shea T.D."/>
            <person name="Sykes S.N."/>
            <person name="Wortman J."/>
            <person name="Nusbaum C."/>
            <person name="Birren B."/>
        </authorList>
    </citation>
    <scope>NUCLEOTIDE SEQUENCE [LARGE SCALE GENOMIC DNA]</scope>
    <source>
        <strain evidence="5">CBS 288.86</strain>
    </source>
</reference>
<dbReference type="InterPro" id="IPR011598">
    <property type="entry name" value="bHLH_dom"/>
</dbReference>
<feature type="compositionally biased region" description="Low complexity" evidence="3">
    <location>
        <begin position="490"/>
        <end position="513"/>
    </location>
</feature>
<dbReference type="PROSITE" id="PS50888">
    <property type="entry name" value="BHLH"/>
    <property type="match status" value="1"/>
</dbReference>
<name>A0A022VVF1_TRIRU</name>
<feature type="compositionally biased region" description="Polar residues" evidence="3">
    <location>
        <begin position="337"/>
        <end position="353"/>
    </location>
</feature>
<feature type="compositionally biased region" description="Polar residues" evidence="3">
    <location>
        <begin position="16"/>
        <end position="26"/>
    </location>
</feature>
<sequence length="622" mass="68497">MEASVAHRPWEDSRPAPNTNGHNGSQTTITTLPSISTLTAAMQVDKAPIPVASGEKSPAQASMNTLERDSGTWSMPQSTRSSTYSSTTNNTNGYHQHSFLISSQQSPNRLSGVSEPPAAPTAVSSPVSSHASPGQNPILPSINQAMDPHQQQQLQQHQQQQQQQQQGQRQDYTESRRSSIDSRMNQGISALQINPTSPYHSTNASQSSVVSGMPRDRMSYSHHTTTSSRFPPGQSANHQPPLSPLGPRSQDHRSQFPAGRTAPPISSNPRPEEFHADSPVPGQAYAFPDPSISHHHHSSLNAQGPAPPISNNPRPETFHAENPVPGQAYAFPDPSFSRASTISAQTDRPSTQFTRRHSTAESMNSSIYTTESRLPAGQQELPQSVHHHSLQHRQVRNIIGEGDPNGATPYSRTPELRVTHKLAERKRRSEMKDCFEVLRARLPSSQNNKSSKWETLTRAIDYINQLEKTASQSRAETNQLRMELEEMRAQLSQVQSQPQQPPQQQQQQQQPPLTRRASFEPSSLQQQQQQQQMQVNGNGGLTPPQNPSTLFQTHGHVQPHHSHCAHHPQLPAAPPPAHSHFSPSSNVTPTTHASPDPSRTLPPLMNGSLAPMQGVQYTDERR</sequence>
<dbReference type="InterPro" id="IPR036638">
    <property type="entry name" value="HLH_DNA-bd_sf"/>
</dbReference>
<feature type="compositionally biased region" description="Polar residues" evidence="3">
    <location>
        <begin position="221"/>
        <end position="240"/>
    </location>
</feature>
<evidence type="ECO:0000313" key="5">
    <source>
        <dbReference type="EMBL" id="EZF49688.1"/>
    </source>
</evidence>
<dbReference type="GO" id="GO:0046983">
    <property type="term" value="F:protein dimerization activity"/>
    <property type="evidence" value="ECO:0007669"/>
    <property type="project" value="InterPro"/>
</dbReference>
<evidence type="ECO:0000259" key="4">
    <source>
        <dbReference type="PROSITE" id="PS50888"/>
    </source>
</evidence>
<evidence type="ECO:0000256" key="2">
    <source>
        <dbReference type="ARBA" id="ARBA00023242"/>
    </source>
</evidence>
<feature type="region of interest" description="Disordered" evidence="3">
    <location>
        <begin position="1"/>
        <end position="34"/>
    </location>
</feature>
<feature type="compositionally biased region" description="Polar residues" evidence="3">
    <location>
        <begin position="181"/>
        <end position="210"/>
    </location>
</feature>
<dbReference type="Pfam" id="PF00010">
    <property type="entry name" value="HLH"/>
    <property type="match status" value="1"/>
</dbReference>
<dbReference type="EMBL" id="KK207899">
    <property type="protein sequence ID" value="EZF49688.1"/>
    <property type="molecule type" value="Genomic_DNA"/>
</dbReference>
<dbReference type="GO" id="GO:0045944">
    <property type="term" value="P:positive regulation of transcription by RNA polymerase II"/>
    <property type="evidence" value="ECO:0007669"/>
    <property type="project" value="TreeGrafter"/>
</dbReference>
<keyword evidence="2" id="KW-0539">Nucleus</keyword>
<feature type="compositionally biased region" description="Polar residues" evidence="3">
    <location>
        <begin position="59"/>
        <end position="77"/>
    </location>
</feature>
<gene>
    <name evidence="5" type="ORF">H103_06822</name>
</gene>
<keyword evidence="1" id="KW-0238">DNA-binding</keyword>
<dbReference type="SUPFAM" id="SSF47459">
    <property type="entry name" value="HLH, helix-loop-helix DNA-binding domain"/>
    <property type="match status" value="1"/>
</dbReference>
<feature type="compositionally biased region" description="Low complexity" evidence="3">
    <location>
        <begin position="525"/>
        <end position="534"/>
    </location>
</feature>
<dbReference type="OrthoDB" id="8964853at2759"/>
<feature type="compositionally biased region" description="Low complexity" evidence="3">
    <location>
        <begin position="113"/>
        <end position="133"/>
    </location>
</feature>
<dbReference type="GO" id="GO:0003700">
    <property type="term" value="F:DNA-binding transcription factor activity"/>
    <property type="evidence" value="ECO:0007669"/>
    <property type="project" value="TreeGrafter"/>
</dbReference>
<evidence type="ECO:0000256" key="3">
    <source>
        <dbReference type="SAM" id="MobiDB-lite"/>
    </source>
</evidence>
<feature type="compositionally biased region" description="Polar residues" evidence="3">
    <location>
        <begin position="93"/>
        <end position="111"/>
    </location>
</feature>
<accession>A0A022VVF1</accession>
<dbReference type="AlphaFoldDB" id="A0A022VVF1"/>
<evidence type="ECO:0000256" key="1">
    <source>
        <dbReference type="ARBA" id="ARBA00023125"/>
    </source>
</evidence>
<feature type="compositionally biased region" description="Low complexity" evidence="3">
    <location>
        <begin position="78"/>
        <end position="92"/>
    </location>
</feature>
<protein>
    <recommendedName>
        <fullName evidence="4">BHLH domain-containing protein</fullName>
    </recommendedName>
</protein>
<feature type="compositionally biased region" description="Basic residues" evidence="3">
    <location>
        <begin position="557"/>
        <end position="566"/>
    </location>
</feature>
<proteinExistence type="predicted"/>
<dbReference type="GO" id="GO:0003677">
    <property type="term" value="F:DNA binding"/>
    <property type="evidence" value="ECO:0007669"/>
    <property type="project" value="UniProtKB-KW"/>
</dbReference>
<organism evidence="5">
    <name type="scientific">Trichophyton rubrum CBS 288.86</name>
    <dbReference type="NCBI Taxonomy" id="1215330"/>
    <lineage>
        <taxon>Eukaryota</taxon>
        <taxon>Fungi</taxon>
        <taxon>Dikarya</taxon>
        <taxon>Ascomycota</taxon>
        <taxon>Pezizomycotina</taxon>
        <taxon>Eurotiomycetes</taxon>
        <taxon>Eurotiomycetidae</taxon>
        <taxon>Onygenales</taxon>
        <taxon>Arthrodermataceae</taxon>
        <taxon>Trichophyton</taxon>
    </lineage>
</organism>
<feature type="compositionally biased region" description="Basic and acidic residues" evidence="3">
    <location>
        <begin position="171"/>
        <end position="180"/>
    </location>
</feature>
<dbReference type="Gene3D" id="4.10.280.10">
    <property type="entry name" value="Helix-loop-helix DNA-binding domain"/>
    <property type="match status" value="1"/>
</dbReference>
<feature type="region of interest" description="Disordered" evidence="3">
    <location>
        <begin position="488"/>
        <end position="622"/>
    </location>
</feature>
<feature type="compositionally biased region" description="Low complexity" evidence="3">
    <location>
        <begin position="150"/>
        <end position="170"/>
    </location>
</feature>
<feature type="region of interest" description="Disordered" evidence="3">
    <location>
        <begin position="46"/>
        <end position="365"/>
    </location>
</feature>
<dbReference type="PANTHER" id="PTHR10328">
    <property type="entry name" value="PROTEIN MAX MYC-ASSOCIATED FACTOR X"/>
    <property type="match status" value="1"/>
</dbReference>
<dbReference type="HOGENOM" id="CLU_017046_1_0_1"/>
<dbReference type="SMART" id="SM00353">
    <property type="entry name" value="HLH"/>
    <property type="match status" value="1"/>
</dbReference>
<feature type="domain" description="BHLH" evidence="4">
    <location>
        <begin position="415"/>
        <end position="466"/>
    </location>
</feature>
<dbReference type="Proteomes" id="UP000023758">
    <property type="component" value="Unassembled WGS sequence"/>
</dbReference>
<dbReference type="PANTHER" id="PTHR10328:SF15">
    <property type="entry name" value="BHLH TRANSCRIPTION FACTOR"/>
    <property type="match status" value="1"/>
</dbReference>